<proteinExistence type="predicted"/>
<dbReference type="Pfam" id="PF09394">
    <property type="entry name" value="Inhibitor_I42"/>
    <property type="match status" value="1"/>
</dbReference>
<keyword evidence="3" id="KW-1133">Transmembrane helix</keyword>
<organism evidence="5 6">
    <name type="scientific">Gordonibacter pamelaeae</name>
    <dbReference type="NCBI Taxonomy" id="471189"/>
    <lineage>
        <taxon>Bacteria</taxon>
        <taxon>Bacillati</taxon>
        <taxon>Actinomycetota</taxon>
        <taxon>Coriobacteriia</taxon>
        <taxon>Eggerthellales</taxon>
        <taxon>Eggerthellaceae</taxon>
        <taxon>Gordonibacter</taxon>
    </lineage>
</organism>
<dbReference type="Proteomes" id="UP000254000">
    <property type="component" value="Unassembled WGS sequence"/>
</dbReference>
<evidence type="ECO:0000259" key="4">
    <source>
        <dbReference type="Pfam" id="PF09394"/>
    </source>
</evidence>
<protein>
    <submittedName>
        <fullName evidence="5">Chagasin</fullName>
    </submittedName>
</protein>
<dbReference type="AlphaFoldDB" id="A0A369M0R1"/>
<evidence type="ECO:0000313" key="5">
    <source>
        <dbReference type="EMBL" id="RDB65353.1"/>
    </source>
</evidence>
<dbReference type="InterPro" id="IPR052781">
    <property type="entry name" value="Cys_protease_inhibitor_I42"/>
</dbReference>
<name>A0A369M0R1_9ACTN</name>
<dbReference type="Gene3D" id="2.60.40.2020">
    <property type="match status" value="1"/>
</dbReference>
<dbReference type="InterPro" id="IPR036331">
    <property type="entry name" value="Chagasin-like_sf"/>
</dbReference>
<evidence type="ECO:0000256" key="1">
    <source>
        <dbReference type="ARBA" id="ARBA00022690"/>
    </source>
</evidence>
<accession>A0A369M0R1</accession>
<feature type="domain" description="Proteinase inhibitor I42 chagasin" evidence="4">
    <location>
        <begin position="86"/>
        <end position="167"/>
    </location>
</feature>
<dbReference type="OrthoDB" id="5637at2"/>
<keyword evidence="2" id="KW-0789">Thiol protease inhibitor</keyword>
<keyword evidence="1" id="KW-0646">Protease inhibitor</keyword>
<feature type="transmembrane region" description="Helical" evidence="3">
    <location>
        <begin position="42"/>
        <end position="64"/>
    </location>
</feature>
<sequence length="183" mass="19084">MCWQFDWQSGSGFGRTAVGVRGGRTWAAESEETMKMKRFVQVMLGGMFAVALAAFLAGCAAPAADSPADGKEIDSVFEGGMLSCEGGKMIVVLDANATTGYEWKSSIEGAAVKAAGDEYEADTTSDGKAGAGGVHTFTYQAEGSGEATVTLTYARSWEASDSDKTVVVKTEVKDGVFVEASVQ</sequence>
<evidence type="ECO:0000256" key="2">
    <source>
        <dbReference type="ARBA" id="ARBA00022704"/>
    </source>
</evidence>
<dbReference type="PANTHER" id="PTHR36530">
    <property type="entry name" value="INHIBITOR OF CYSTEINE PEPTIDASE"/>
    <property type="match status" value="1"/>
</dbReference>
<dbReference type="InterPro" id="IPR018990">
    <property type="entry name" value="Prot_inh_I42_chagasin"/>
</dbReference>
<reference evidence="5 6" key="1">
    <citation type="journal article" date="2018" name="Elife">
        <title>Discovery and characterization of a prevalent human gut bacterial enzyme sufficient for the inactivation of a family of plant toxins.</title>
        <authorList>
            <person name="Koppel N."/>
            <person name="Bisanz J.E."/>
            <person name="Pandelia M.E."/>
            <person name="Turnbaugh P.J."/>
            <person name="Balskus E.P."/>
        </authorList>
    </citation>
    <scope>NUCLEOTIDE SEQUENCE [LARGE SCALE GENOMIC DNA]</scope>
    <source>
        <strain evidence="5 6">3C</strain>
    </source>
</reference>
<keyword evidence="3" id="KW-0472">Membrane</keyword>
<evidence type="ECO:0000313" key="6">
    <source>
        <dbReference type="Proteomes" id="UP000254000"/>
    </source>
</evidence>
<dbReference type="PANTHER" id="PTHR36530:SF1">
    <property type="entry name" value="AMOEBIASIN-1"/>
    <property type="match status" value="1"/>
</dbReference>
<gene>
    <name evidence="5" type="ORF">C1877_08455</name>
</gene>
<dbReference type="EMBL" id="PPTS01000004">
    <property type="protein sequence ID" value="RDB65353.1"/>
    <property type="molecule type" value="Genomic_DNA"/>
</dbReference>
<dbReference type="GO" id="GO:0004869">
    <property type="term" value="F:cysteine-type endopeptidase inhibitor activity"/>
    <property type="evidence" value="ECO:0007669"/>
    <property type="project" value="UniProtKB-KW"/>
</dbReference>
<keyword evidence="6" id="KW-1185">Reference proteome</keyword>
<keyword evidence="3" id="KW-0812">Transmembrane</keyword>
<evidence type="ECO:0000256" key="3">
    <source>
        <dbReference type="SAM" id="Phobius"/>
    </source>
</evidence>
<dbReference type="SUPFAM" id="SSF141066">
    <property type="entry name" value="ICP-like"/>
    <property type="match status" value="1"/>
</dbReference>
<comment type="caution">
    <text evidence="5">The sequence shown here is derived from an EMBL/GenBank/DDBJ whole genome shotgun (WGS) entry which is preliminary data.</text>
</comment>